<proteinExistence type="predicted"/>
<reference evidence="3" key="2">
    <citation type="submission" date="2022-01" db="EMBL/GenBank/DDBJ databases">
        <authorList>
            <person name="Yamashiro T."/>
            <person name="Shiraishi A."/>
            <person name="Satake H."/>
            <person name="Nakayama K."/>
        </authorList>
    </citation>
    <scope>NUCLEOTIDE SEQUENCE</scope>
</reference>
<gene>
    <name evidence="3" type="ORF">Tco_0677610</name>
</gene>
<feature type="domain" description="Reverse transcriptase Ty1/copia-type" evidence="2">
    <location>
        <begin position="130"/>
        <end position="172"/>
    </location>
</feature>
<feature type="region of interest" description="Disordered" evidence="1">
    <location>
        <begin position="1"/>
        <end position="74"/>
    </location>
</feature>
<accession>A0ABQ4XE03</accession>
<protein>
    <submittedName>
        <fullName evidence="3">Ribonuclease H-like domain-containing protein</fullName>
    </submittedName>
</protein>
<dbReference type="Proteomes" id="UP001151760">
    <property type="component" value="Unassembled WGS sequence"/>
</dbReference>
<feature type="compositionally biased region" description="Polar residues" evidence="1">
    <location>
        <begin position="40"/>
        <end position="68"/>
    </location>
</feature>
<dbReference type="InterPro" id="IPR013103">
    <property type="entry name" value="RVT_2"/>
</dbReference>
<evidence type="ECO:0000313" key="4">
    <source>
        <dbReference type="Proteomes" id="UP001151760"/>
    </source>
</evidence>
<keyword evidence="4" id="KW-1185">Reference proteome</keyword>
<feature type="compositionally biased region" description="Basic and acidic residues" evidence="1">
    <location>
        <begin position="20"/>
        <end position="38"/>
    </location>
</feature>
<sequence>MAKISKTAKERLKISKLKTKSTDNDKGSRSKITMHEGTKPLQQNEAAKDQNSMQTDNSDTLGLSGSNSSRKDTKETQYAIETIILEGIQGTALSDDEYESEGEDIEYFVVKNIGWVKAMNQEIVALNRTRTWEITHLPNNRTPVGSKWIFKVKYKANGEVERFKVRLVAKGFN</sequence>
<organism evidence="3 4">
    <name type="scientific">Tanacetum coccineum</name>
    <dbReference type="NCBI Taxonomy" id="301880"/>
    <lineage>
        <taxon>Eukaryota</taxon>
        <taxon>Viridiplantae</taxon>
        <taxon>Streptophyta</taxon>
        <taxon>Embryophyta</taxon>
        <taxon>Tracheophyta</taxon>
        <taxon>Spermatophyta</taxon>
        <taxon>Magnoliopsida</taxon>
        <taxon>eudicotyledons</taxon>
        <taxon>Gunneridae</taxon>
        <taxon>Pentapetalae</taxon>
        <taxon>asterids</taxon>
        <taxon>campanulids</taxon>
        <taxon>Asterales</taxon>
        <taxon>Asteraceae</taxon>
        <taxon>Asteroideae</taxon>
        <taxon>Anthemideae</taxon>
        <taxon>Anthemidinae</taxon>
        <taxon>Tanacetum</taxon>
    </lineage>
</organism>
<evidence type="ECO:0000259" key="2">
    <source>
        <dbReference type="Pfam" id="PF07727"/>
    </source>
</evidence>
<evidence type="ECO:0000313" key="3">
    <source>
        <dbReference type="EMBL" id="GJS63046.1"/>
    </source>
</evidence>
<dbReference type="Pfam" id="PF07727">
    <property type="entry name" value="RVT_2"/>
    <property type="match status" value="1"/>
</dbReference>
<evidence type="ECO:0000256" key="1">
    <source>
        <dbReference type="SAM" id="MobiDB-lite"/>
    </source>
</evidence>
<reference evidence="3" key="1">
    <citation type="journal article" date="2022" name="Int. J. Mol. Sci.">
        <title>Draft Genome of Tanacetum Coccineum: Genomic Comparison of Closely Related Tanacetum-Family Plants.</title>
        <authorList>
            <person name="Yamashiro T."/>
            <person name="Shiraishi A."/>
            <person name="Nakayama K."/>
            <person name="Satake H."/>
        </authorList>
    </citation>
    <scope>NUCLEOTIDE SEQUENCE</scope>
</reference>
<dbReference type="EMBL" id="BQNB010009402">
    <property type="protein sequence ID" value="GJS63046.1"/>
    <property type="molecule type" value="Genomic_DNA"/>
</dbReference>
<comment type="caution">
    <text evidence="3">The sequence shown here is derived from an EMBL/GenBank/DDBJ whole genome shotgun (WGS) entry which is preliminary data.</text>
</comment>
<name>A0ABQ4XE03_9ASTR</name>